<comment type="similarity">
    <text evidence="1">Belongs to the sulfotransferase 1 family.</text>
</comment>
<dbReference type="GO" id="GO:0008146">
    <property type="term" value="F:sulfotransferase activity"/>
    <property type="evidence" value="ECO:0007669"/>
    <property type="project" value="InterPro"/>
</dbReference>
<keyword evidence="2 4" id="KW-0808">Transferase</keyword>
<dbReference type="PANTHER" id="PTHR11783">
    <property type="entry name" value="SULFOTRANSFERASE SULT"/>
    <property type="match status" value="1"/>
</dbReference>
<dbReference type="SUPFAM" id="SSF52540">
    <property type="entry name" value="P-loop containing nucleoside triphosphate hydrolases"/>
    <property type="match status" value="1"/>
</dbReference>
<accession>A0A418W0T1</accession>
<evidence type="ECO:0000256" key="2">
    <source>
        <dbReference type="ARBA" id="ARBA00022679"/>
    </source>
</evidence>
<comment type="caution">
    <text evidence="4">The sequence shown here is derived from an EMBL/GenBank/DDBJ whole genome shotgun (WGS) entry which is preliminary data.</text>
</comment>
<sequence length="283" mass="32205">MPSGGKIVWLASYMKSGNTWLRLLIANYLFAADAPIDINRIDLNSPYPVRKDFLEEKSIVDPNLLSFDETNLLRSIIMEDFVQRCDRINCIKVHDKHGVTIDGTPLFGRGDAWSAVYILRDPRDVAVSLAFHYNVTFDRAIKMLNNPKQRIAGYRGKYVPQVEQGVSDWSAHAASWVDQSDFPVHILRFEDLRANPVEAFGAVVAFMGLEKRQERVERSVRFSDFTELQRQERQSGFSERSSRSTAPFFRSGRVGAWAKVLTTAQSDAIAAAHHPMMERFGYL</sequence>
<dbReference type="EMBL" id="QYUL01000001">
    <property type="protein sequence ID" value="RJF83632.1"/>
    <property type="molecule type" value="Genomic_DNA"/>
</dbReference>
<evidence type="ECO:0000256" key="1">
    <source>
        <dbReference type="ARBA" id="ARBA00005771"/>
    </source>
</evidence>
<dbReference type="Proteomes" id="UP000283458">
    <property type="component" value="Unassembled WGS sequence"/>
</dbReference>
<keyword evidence="5" id="KW-1185">Reference proteome</keyword>
<gene>
    <name evidence="4" type="ORF">D3877_03005</name>
</gene>
<organism evidence="4 5">
    <name type="scientific">Azospirillum cavernae</name>
    <dbReference type="NCBI Taxonomy" id="2320860"/>
    <lineage>
        <taxon>Bacteria</taxon>
        <taxon>Pseudomonadati</taxon>
        <taxon>Pseudomonadota</taxon>
        <taxon>Alphaproteobacteria</taxon>
        <taxon>Rhodospirillales</taxon>
        <taxon>Azospirillaceae</taxon>
        <taxon>Azospirillum</taxon>
    </lineage>
</organism>
<dbReference type="Gene3D" id="3.40.50.300">
    <property type="entry name" value="P-loop containing nucleotide triphosphate hydrolases"/>
    <property type="match status" value="1"/>
</dbReference>
<name>A0A418W0T1_9PROT</name>
<evidence type="ECO:0000313" key="4">
    <source>
        <dbReference type="EMBL" id="RJF83632.1"/>
    </source>
</evidence>
<evidence type="ECO:0000259" key="3">
    <source>
        <dbReference type="Pfam" id="PF00685"/>
    </source>
</evidence>
<feature type="domain" description="Sulfotransferase" evidence="3">
    <location>
        <begin position="8"/>
        <end position="280"/>
    </location>
</feature>
<dbReference type="OrthoDB" id="9804504at2"/>
<dbReference type="Pfam" id="PF00685">
    <property type="entry name" value="Sulfotransfer_1"/>
    <property type="match status" value="1"/>
</dbReference>
<dbReference type="InterPro" id="IPR027417">
    <property type="entry name" value="P-loop_NTPase"/>
</dbReference>
<dbReference type="InterPro" id="IPR000863">
    <property type="entry name" value="Sulfotransferase_dom"/>
</dbReference>
<evidence type="ECO:0000313" key="5">
    <source>
        <dbReference type="Proteomes" id="UP000283458"/>
    </source>
</evidence>
<protein>
    <submittedName>
        <fullName evidence="4">Sulfotransferase</fullName>
    </submittedName>
</protein>
<proteinExistence type="inferred from homology"/>
<dbReference type="AlphaFoldDB" id="A0A418W0T1"/>
<reference evidence="4 5" key="1">
    <citation type="submission" date="2018-09" db="EMBL/GenBank/DDBJ databases">
        <authorList>
            <person name="Zhu H."/>
        </authorList>
    </citation>
    <scope>NUCLEOTIDE SEQUENCE [LARGE SCALE GENOMIC DNA]</scope>
    <source>
        <strain evidence="4 5">K2W22B-5</strain>
    </source>
</reference>